<evidence type="ECO:0000313" key="2">
    <source>
        <dbReference type="Proteomes" id="UP000245956"/>
    </source>
</evidence>
<gene>
    <name evidence="1" type="ORF">PCL_02569</name>
</gene>
<protein>
    <submittedName>
        <fullName evidence="1">Uncharacterized protein</fullName>
    </submittedName>
</protein>
<accession>A0A2U3DNV9</accession>
<evidence type="ECO:0000313" key="1">
    <source>
        <dbReference type="EMBL" id="PWI63938.1"/>
    </source>
</evidence>
<organism evidence="1 2">
    <name type="scientific">Purpureocillium lilacinum</name>
    <name type="common">Paecilomyces lilacinus</name>
    <dbReference type="NCBI Taxonomy" id="33203"/>
    <lineage>
        <taxon>Eukaryota</taxon>
        <taxon>Fungi</taxon>
        <taxon>Dikarya</taxon>
        <taxon>Ascomycota</taxon>
        <taxon>Pezizomycotina</taxon>
        <taxon>Sordariomycetes</taxon>
        <taxon>Hypocreomycetidae</taxon>
        <taxon>Hypocreales</taxon>
        <taxon>Ophiocordycipitaceae</taxon>
        <taxon>Purpureocillium</taxon>
    </lineage>
</organism>
<dbReference type="Proteomes" id="UP000245956">
    <property type="component" value="Unassembled WGS sequence"/>
</dbReference>
<name>A0A2U3DNV9_PURLI</name>
<dbReference type="EMBL" id="LCWV01000176">
    <property type="protein sequence ID" value="PWI63938.1"/>
    <property type="molecule type" value="Genomic_DNA"/>
</dbReference>
<reference evidence="1 2" key="1">
    <citation type="journal article" date="2016" name="Front. Microbiol.">
        <title>Genome and transcriptome sequences reveal the specific parasitism of the nematophagous Purpureocillium lilacinum 36-1.</title>
        <authorList>
            <person name="Xie J."/>
            <person name="Li S."/>
            <person name="Mo C."/>
            <person name="Xiao X."/>
            <person name="Peng D."/>
            <person name="Wang G."/>
            <person name="Xiao Y."/>
        </authorList>
    </citation>
    <scope>NUCLEOTIDE SEQUENCE [LARGE SCALE GENOMIC DNA]</scope>
    <source>
        <strain evidence="1 2">36-1</strain>
    </source>
</reference>
<comment type="caution">
    <text evidence="1">The sequence shown here is derived from an EMBL/GenBank/DDBJ whole genome shotgun (WGS) entry which is preliminary data.</text>
</comment>
<proteinExistence type="predicted"/>
<dbReference type="AlphaFoldDB" id="A0A2U3DNV9"/>
<sequence length="107" mass="11238">MPSSLAPVVTRLSDGLHLDPSMPFRLLDAALKRHLSLSADTVDIRFGVGGQVVVEHHVDLGDVETAGGDVGGDGYVAGAGAELVEGAEAFIATVWPKYSRDENTAFF</sequence>
<dbReference type="AntiFam" id="ANF00149">
    <property type="entry name" value="Shadow ORF (opposite cshA)"/>
</dbReference>